<gene>
    <name evidence="2" type="ORF">MNBD_GAMMA02-1753</name>
</gene>
<proteinExistence type="predicted"/>
<dbReference type="Pfam" id="PF01936">
    <property type="entry name" value="NYN"/>
    <property type="match status" value="1"/>
</dbReference>
<feature type="domain" description="NYN" evidence="1">
    <location>
        <begin position="135"/>
        <end position="192"/>
    </location>
</feature>
<dbReference type="CDD" id="cd18722">
    <property type="entry name" value="PIN_NicB-like"/>
    <property type="match status" value="1"/>
</dbReference>
<dbReference type="EMBL" id="UOFA01000178">
    <property type="protein sequence ID" value="VAW45280.1"/>
    <property type="molecule type" value="Genomic_DNA"/>
</dbReference>
<evidence type="ECO:0000313" key="2">
    <source>
        <dbReference type="EMBL" id="VAW45280.1"/>
    </source>
</evidence>
<dbReference type="AlphaFoldDB" id="A0A3B0VY55"/>
<sequence length="211" mass="23634">MYKYAILIDAGFIKKKLGSTNNSLTTVEPIIDFVEKVKNEVSQIIETDAFLYRIYYYDAHPASFKMKNPISNTPTNLQSTDTYRANKSILDRLKKAPNFAIRLGECVDRGWKVKGHVLRRNDGAGTVNVVESDLSMNIKQKGVDMRIGLDVASLALKKQVDGIVLIAGDSDFIPPMKFARKEGLQMILCTMNAPVKNKMFEHCDIALDLSV</sequence>
<dbReference type="Gene3D" id="3.40.50.1010">
    <property type="entry name" value="5'-nuclease"/>
    <property type="match status" value="1"/>
</dbReference>
<accession>A0A3B0VY55</accession>
<dbReference type="InterPro" id="IPR021139">
    <property type="entry name" value="NYN"/>
</dbReference>
<name>A0A3B0VY55_9ZZZZ</name>
<dbReference type="GO" id="GO:0004540">
    <property type="term" value="F:RNA nuclease activity"/>
    <property type="evidence" value="ECO:0007669"/>
    <property type="project" value="InterPro"/>
</dbReference>
<evidence type="ECO:0000259" key="1">
    <source>
        <dbReference type="Pfam" id="PF01936"/>
    </source>
</evidence>
<organism evidence="2">
    <name type="scientific">hydrothermal vent metagenome</name>
    <dbReference type="NCBI Taxonomy" id="652676"/>
    <lineage>
        <taxon>unclassified sequences</taxon>
        <taxon>metagenomes</taxon>
        <taxon>ecological metagenomes</taxon>
    </lineage>
</organism>
<reference evidence="2" key="1">
    <citation type="submission" date="2018-06" db="EMBL/GenBank/DDBJ databases">
        <authorList>
            <person name="Zhirakovskaya E."/>
        </authorList>
    </citation>
    <scope>NUCLEOTIDE SEQUENCE</scope>
</reference>
<protein>
    <submittedName>
        <fullName evidence="2">Phage protein</fullName>
    </submittedName>
</protein>